<comment type="caution">
    <text evidence="1">The sequence shown here is derived from an EMBL/GenBank/DDBJ whole genome shotgun (WGS) entry which is preliminary data.</text>
</comment>
<gene>
    <name evidence="1" type="ORF">OPT61_g7393</name>
</gene>
<protein>
    <submittedName>
        <fullName evidence="1">Uncharacterized protein</fullName>
    </submittedName>
</protein>
<name>A0ACC2I2Y4_9PLEO</name>
<reference evidence="1" key="1">
    <citation type="submission" date="2022-11" db="EMBL/GenBank/DDBJ databases">
        <title>Genome Sequence of Boeremia exigua.</title>
        <authorList>
            <person name="Buettner E."/>
        </authorList>
    </citation>
    <scope>NUCLEOTIDE SEQUENCE</scope>
    <source>
        <strain evidence="1">CU02</strain>
    </source>
</reference>
<dbReference type="Proteomes" id="UP001153331">
    <property type="component" value="Unassembled WGS sequence"/>
</dbReference>
<evidence type="ECO:0000313" key="2">
    <source>
        <dbReference type="Proteomes" id="UP001153331"/>
    </source>
</evidence>
<evidence type="ECO:0000313" key="1">
    <source>
        <dbReference type="EMBL" id="KAJ8109530.1"/>
    </source>
</evidence>
<proteinExistence type="predicted"/>
<accession>A0ACC2I2Y4</accession>
<sequence>MRYAIAASAILGAAAAAPQMFNIEAALAVPTPTVLGPAPEATKPAPVSYNPVVAASAVAAVVKGEGAITKRDAPQSNCGAQLPGSTPPGDGSTSAYLDPNGSLRQLARTATPPSGYTESFKDLTASSQQIGYLTYKTLDSYSPQECANFCDSEKYCQGFNIYFERDPKFEPKDGCANPDAVTNIKCSIYGYNVASKAATNDGQWRGPQDANGDAFHVVIAGSNGYSKTGKALPSIPDFNPGVTLPAAINAPLDNGYDTYNGMRLFNDNPYDPALCAAACEAQTQYDVSHPADDGSYKTCNFFTSFVLTKNDVPLGTYCALYTQGWGSQYAVNTGYYDGDDVYSVRNAASYLITTFKAPVKPGQTTAQ</sequence>
<organism evidence="1 2">
    <name type="scientific">Boeremia exigua</name>
    <dbReference type="NCBI Taxonomy" id="749465"/>
    <lineage>
        <taxon>Eukaryota</taxon>
        <taxon>Fungi</taxon>
        <taxon>Dikarya</taxon>
        <taxon>Ascomycota</taxon>
        <taxon>Pezizomycotina</taxon>
        <taxon>Dothideomycetes</taxon>
        <taxon>Pleosporomycetidae</taxon>
        <taxon>Pleosporales</taxon>
        <taxon>Pleosporineae</taxon>
        <taxon>Didymellaceae</taxon>
        <taxon>Boeremia</taxon>
    </lineage>
</organism>
<keyword evidence="2" id="KW-1185">Reference proteome</keyword>
<dbReference type="EMBL" id="JAPHNI010000603">
    <property type="protein sequence ID" value="KAJ8109530.1"/>
    <property type="molecule type" value="Genomic_DNA"/>
</dbReference>